<keyword evidence="1" id="KW-0812">Transmembrane</keyword>
<dbReference type="AlphaFoldDB" id="A0A0R1RFR8"/>
<dbReference type="InterPro" id="IPR028096">
    <property type="entry name" value="EfeO_Cupredoxin"/>
</dbReference>
<dbReference type="SUPFAM" id="SSF49503">
    <property type="entry name" value="Cupredoxins"/>
    <property type="match status" value="1"/>
</dbReference>
<keyword evidence="4" id="KW-1185">Reference proteome</keyword>
<keyword evidence="1" id="KW-1133">Transmembrane helix</keyword>
<evidence type="ECO:0000256" key="1">
    <source>
        <dbReference type="SAM" id="Phobius"/>
    </source>
</evidence>
<reference evidence="3 4" key="1">
    <citation type="journal article" date="2015" name="Genome Announc.">
        <title>Expanding the biotechnology potential of lactobacilli through comparative genomics of 213 strains and associated genera.</title>
        <authorList>
            <person name="Sun Z."/>
            <person name="Harris H.M."/>
            <person name="McCann A."/>
            <person name="Guo C."/>
            <person name="Argimon S."/>
            <person name="Zhang W."/>
            <person name="Yang X."/>
            <person name="Jeffery I.B."/>
            <person name="Cooney J.C."/>
            <person name="Kagawa T.F."/>
            <person name="Liu W."/>
            <person name="Song Y."/>
            <person name="Salvetti E."/>
            <person name="Wrobel A."/>
            <person name="Rasinkangas P."/>
            <person name="Parkhill J."/>
            <person name="Rea M.C."/>
            <person name="O'Sullivan O."/>
            <person name="Ritari J."/>
            <person name="Douillard F.P."/>
            <person name="Paul Ross R."/>
            <person name="Yang R."/>
            <person name="Briner A.E."/>
            <person name="Felis G.E."/>
            <person name="de Vos W.M."/>
            <person name="Barrangou R."/>
            <person name="Klaenhammer T.R."/>
            <person name="Caufield P.W."/>
            <person name="Cui Y."/>
            <person name="Zhang H."/>
            <person name="O'Toole P.W."/>
        </authorList>
    </citation>
    <scope>NUCLEOTIDE SEQUENCE [LARGE SCALE GENOMIC DNA]</scope>
    <source>
        <strain evidence="3 4">DSM 15707</strain>
    </source>
</reference>
<evidence type="ECO:0000259" key="2">
    <source>
        <dbReference type="Pfam" id="PF13473"/>
    </source>
</evidence>
<name>A0A0R1RFR8_9LACO</name>
<dbReference type="Proteomes" id="UP000051697">
    <property type="component" value="Unassembled WGS sequence"/>
</dbReference>
<accession>A0A0R1RFR8</accession>
<feature type="domain" description="EfeO-type cupredoxin-like" evidence="2">
    <location>
        <begin position="15"/>
        <end position="122"/>
    </location>
</feature>
<evidence type="ECO:0000313" key="4">
    <source>
        <dbReference type="Proteomes" id="UP000051697"/>
    </source>
</evidence>
<dbReference type="STRING" id="1423778.FC70_GL001240"/>
<proteinExistence type="predicted"/>
<dbReference type="OrthoDB" id="9800141at2"/>
<keyword evidence="1" id="KW-0472">Membrane</keyword>
<sequence length="124" mass="13724">MIKIIVVIVAVVLIGLIAWWFFGKRQDKGVEATLNSKTQTATVSVNGGYNPSTIVLKQGVPAKLTFNRKDASSCLERVVFEDFGINDFLPQNEDHVIEIDTTKAGEYDFACGMNMFHGKVMVKP</sequence>
<gene>
    <name evidence="3" type="ORF">FC70_GL001240</name>
</gene>
<dbReference type="EMBL" id="AZFE01000031">
    <property type="protein sequence ID" value="KRL55638.1"/>
    <property type="molecule type" value="Genomic_DNA"/>
</dbReference>
<dbReference type="Pfam" id="PF13473">
    <property type="entry name" value="Cupredoxin_1"/>
    <property type="match status" value="1"/>
</dbReference>
<comment type="caution">
    <text evidence="3">The sequence shown here is derived from an EMBL/GenBank/DDBJ whole genome shotgun (WGS) entry which is preliminary data.</text>
</comment>
<feature type="transmembrane region" description="Helical" evidence="1">
    <location>
        <begin position="5"/>
        <end position="22"/>
    </location>
</feature>
<dbReference type="Gene3D" id="2.60.40.420">
    <property type="entry name" value="Cupredoxins - blue copper proteins"/>
    <property type="match status" value="1"/>
</dbReference>
<protein>
    <recommendedName>
        <fullName evidence="2">EfeO-type cupredoxin-like domain-containing protein</fullName>
    </recommendedName>
</protein>
<evidence type="ECO:0000313" key="3">
    <source>
        <dbReference type="EMBL" id="KRL55638.1"/>
    </source>
</evidence>
<dbReference type="InterPro" id="IPR008972">
    <property type="entry name" value="Cupredoxin"/>
</dbReference>
<dbReference type="PATRIC" id="fig|1423778.4.peg.1275"/>
<organism evidence="3 4">
    <name type="scientific">Paucilactobacillus oligofermentans DSM 15707 = LMG 22743</name>
    <dbReference type="NCBI Taxonomy" id="1423778"/>
    <lineage>
        <taxon>Bacteria</taxon>
        <taxon>Bacillati</taxon>
        <taxon>Bacillota</taxon>
        <taxon>Bacilli</taxon>
        <taxon>Lactobacillales</taxon>
        <taxon>Lactobacillaceae</taxon>
        <taxon>Paucilactobacillus</taxon>
    </lineage>
</organism>